<dbReference type="Gene3D" id="3.60.15.10">
    <property type="entry name" value="Ribonuclease Z/Hydroxyacylglutathione hydrolase-like"/>
    <property type="match status" value="2"/>
</dbReference>
<organism evidence="3 4">
    <name type="scientific">Clostridioides difficile (strain CD196)</name>
    <name type="common">Peptoclostridium difficile</name>
    <dbReference type="NCBI Taxonomy" id="645462"/>
    <lineage>
        <taxon>Bacteria</taxon>
        <taxon>Bacillati</taxon>
        <taxon>Bacillota</taxon>
        <taxon>Clostridia</taxon>
        <taxon>Peptostreptococcales</taxon>
        <taxon>Peptostreptococcaceae</taxon>
        <taxon>Clostridioides</taxon>
    </lineage>
</organism>
<dbReference type="Proteomes" id="UP000002068">
    <property type="component" value="Chromosome"/>
</dbReference>
<keyword evidence="1" id="KW-0472">Membrane</keyword>
<evidence type="ECO:0000259" key="2">
    <source>
        <dbReference type="Pfam" id="PF00753"/>
    </source>
</evidence>
<protein>
    <submittedName>
        <fullName evidence="3">Metallo-beta-lactamase superfamily exported protein</fullName>
    </submittedName>
</protein>
<dbReference type="InterPro" id="IPR035681">
    <property type="entry name" value="ComA-like_MBL"/>
</dbReference>
<feature type="transmembrane region" description="Helical" evidence="1">
    <location>
        <begin position="9"/>
        <end position="28"/>
    </location>
</feature>
<dbReference type="HOGENOM" id="CLU_2094539_0_0_9"/>
<dbReference type="EMBL" id="FN538970">
    <property type="protein sequence ID" value="CBA61613.1"/>
    <property type="molecule type" value="Genomic_DNA"/>
</dbReference>
<dbReference type="PANTHER" id="PTHR30619">
    <property type="entry name" value="DNA INTERNALIZATION/COMPETENCE PROTEIN COMEC/REC2"/>
    <property type="match status" value="1"/>
</dbReference>
<accession>A0A0H3N159</accession>
<name>A0A0H3N159_CLODC</name>
<dbReference type="AlphaFoldDB" id="A0A0H3N159"/>
<reference evidence="3 4" key="1">
    <citation type="journal article" date="2009" name="Genome Biol.">
        <title>Comparative genome and phenotypic analysis of Clostridium difficile 027 strains provides insight into the evolution of a hypervirulent bacterium.</title>
        <authorList>
            <person name="Stabler R.A."/>
            <person name="He M."/>
            <person name="Dawson L."/>
            <person name="Martin M."/>
            <person name="Valiente E."/>
            <person name="Corton C."/>
            <person name="Lawley T.D."/>
            <person name="Sebaihia M."/>
            <person name="Quail M.A."/>
            <person name="Rose G."/>
            <person name="Gerding D.N."/>
            <person name="Gibert M."/>
            <person name="Popoff M.R."/>
            <person name="Parkhill J."/>
            <person name="Dougan G."/>
            <person name="Wren B.W."/>
        </authorList>
    </citation>
    <scope>NUCLEOTIDE SEQUENCE [LARGE SCALE GENOMIC DNA]</scope>
    <source>
        <strain evidence="3 4">CD196</strain>
    </source>
</reference>
<feature type="domain" description="Metallo-beta-lactamase" evidence="2">
    <location>
        <begin position="135"/>
        <end position="280"/>
    </location>
</feature>
<dbReference type="SUPFAM" id="SSF56281">
    <property type="entry name" value="Metallo-hydrolase/oxidoreductase"/>
    <property type="match status" value="1"/>
</dbReference>
<dbReference type="CDD" id="cd07731">
    <property type="entry name" value="ComA-like_MBL-fold"/>
    <property type="match status" value="1"/>
</dbReference>
<keyword evidence="1" id="KW-0812">Transmembrane</keyword>
<dbReference type="InterPro" id="IPR001279">
    <property type="entry name" value="Metallo-B-lactamas"/>
</dbReference>
<sequence>MKKIVLKDILFLVTTLSIIVILLFVTNITTNSKIKSTSESYLKSDKNSVRQNGIQRSTKNTAFKTTILSTGKSDCILIEIGDKFIMIDTGEDKNGEQIVDKLKEKEINALDYLIKKMQNSMKQEPCDFSHRRFSLTHLDKDHIGGVDSVLSSVKVKNIIQANYKKDSKQYDEYIDSLKKADIEPVLLKDNMNIVINSAEINIHPASKSKYESSNDYSIITNISYGAHKFLFAGDAEEERLSEFINGNTLKYDFVKMPHHGRYDKLTETFLESTSPQYAVITCSEKKEPEEGVLKILERLNIKTFLTSSGEVVINSDGKTLSVNQ</sequence>
<evidence type="ECO:0000256" key="1">
    <source>
        <dbReference type="SAM" id="Phobius"/>
    </source>
</evidence>
<evidence type="ECO:0000313" key="4">
    <source>
        <dbReference type="Proteomes" id="UP000002068"/>
    </source>
</evidence>
<dbReference type="InterPro" id="IPR036866">
    <property type="entry name" value="RibonucZ/Hydroxyglut_hydro"/>
</dbReference>
<dbReference type="PANTHER" id="PTHR30619:SF1">
    <property type="entry name" value="RECOMBINATION PROTEIN 2"/>
    <property type="match status" value="1"/>
</dbReference>
<proteinExistence type="predicted"/>
<dbReference type="KEGG" id="cdc:CD196_0846"/>
<dbReference type="InterPro" id="IPR052159">
    <property type="entry name" value="Competence_DNA_uptake"/>
</dbReference>
<gene>
    <name evidence="3" type="ordered locus">CD196_0846</name>
</gene>
<keyword evidence="1" id="KW-1133">Transmembrane helix</keyword>
<evidence type="ECO:0000313" key="3">
    <source>
        <dbReference type="EMBL" id="CBA61613.1"/>
    </source>
</evidence>
<dbReference type="Pfam" id="PF00753">
    <property type="entry name" value="Lactamase_B"/>
    <property type="match status" value="1"/>
</dbReference>